<dbReference type="Gene3D" id="1.10.101.10">
    <property type="entry name" value="PGBD-like superfamily/PGBD"/>
    <property type="match status" value="1"/>
</dbReference>
<reference evidence="4 5" key="1">
    <citation type="submission" date="2018-04" db="EMBL/GenBank/DDBJ databases">
        <title>Genomic Encyclopedia of Archaeal and Bacterial Type Strains, Phase II (KMG-II): from individual species to whole genera.</title>
        <authorList>
            <person name="Goeker M."/>
        </authorList>
    </citation>
    <scope>NUCLEOTIDE SEQUENCE [LARGE SCALE GENOMIC DNA]</scope>
    <source>
        <strain evidence="4 5">DSM 45169</strain>
    </source>
</reference>
<dbReference type="InterPro" id="IPR036365">
    <property type="entry name" value="PGBD-like_sf"/>
</dbReference>
<dbReference type="SMART" id="SM00644">
    <property type="entry name" value="Ami_2"/>
    <property type="match status" value="1"/>
</dbReference>
<evidence type="ECO:0000259" key="2">
    <source>
        <dbReference type="SMART" id="SM00644"/>
    </source>
</evidence>
<evidence type="ECO:0000259" key="3">
    <source>
        <dbReference type="SMART" id="SM00701"/>
    </source>
</evidence>
<evidence type="ECO:0000313" key="4">
    <source>
        <dbReference type="EMBL" id="PTM58392.1"/>
    </source>
</evidence>
<dbReference type="OrthoDB" id="9812621at2"/>
<dbReference type="InterPro" id="IPR015510">
    <property type="entry name" value="PGRP"/>
</dbReference>
<dbReference type="InterPro" id="IPR036366">
    <property type="entry name" value="PGBDSf"/>
</dbReference>
<dbReference type="InterPro" id="IPR002477">
    <property type="entry name" value="Peptidoglycan-bd-like"/>
</dbReference>
<dbReference type="AlphaFoldDB" id="A0A2T4Z917"/>
<dbReference type="PANTHER" id="PTHR11022:SF41">
    <property type="entry name" value="PEPTIDOGLYCAN-RECOGNITION PROTEIN LC-RELATED"/>
    <property type="match status" value="1"/>
</dbReference>
<evidence type="ECO:0000256" key="1">
    <source>
        <dbReference type="ARBA" id="ARBA00007553"/>
    </source>
</evidence>
<dbReference type="Proteomes" id="UP000241639">
    <property type="component" value="Unassembled WGS sequence"/>
</dbReference>
<comment type="similarity">
    <text evidence="1">Belongs to the N-acetylmuramoyl-L-alanine amidase 2 family.</text>
</comment>
<name>A0A2T4Z917_9BACL</name>
<dbReference type="EMBL" id="PZZP01000001">
    <property type="protein sequence ID" value="PTM58392.1"/>
    <property type="molecule type" value="Genomic_DNA"/>
</dbReference>
<dbReference type="InterPro" id="IPR002502">
    <property type="entry name" value="Amidase_domain"/>
</dbReference>
<evidence type="ECO:0000313" key="5">
    <source>
        <dbReference type="Proteomes" id="UP000241639"/>
    </source>
</evidence>
<dbReference type="RefSeq" id="WP_107725205.1">
    <property type="nucleotide sequence ID" value="NZ_PZZP01000001.1"/>
</dbReference>
<dbReference type="InterPro" id="IPR006619">
    <property type="entry name" value="PGRP_domain_met/bac"/>
</dbReference>
<dbReference type="CDD" id="cd06583">
    <property type="entry name" value="PGRP"/>
    <property type="match status" value="1"/>
</dbReference>
<gene>
    <name evidence="4" type="ORF">C8J48_0974</name>
</gene>
<protein>
    <submittedName>
        <fullName evidence="4">Putative peptidoglycan binding protein</fullName>
    </submittedName>
</protein>
<dbReference type="Pfam" id="PF01510">
    <property type="entry name" value="Amidase_2"/>
    <property type="match status" value="1"/>
</dbReference>
<organism evidence="4 5">
    <name type="scientific">Desmospora activa DSM 45169</name>
    <dbReference type="NCBI Taxonomy" id="1121389"/>
    <lineage>
        <taxon>Bacteria</taxon>
        <taxon>Bacillati</taxon>
        <taxon>Bacillota</taxon>
        <taxon>Bacilli</taxon>
        <taxon>Bacillales</taxon>
        <taxon>Thermoactinomycetaceae</taxon>
        <taxon>Desmospora</taxon>
    </lineage>
</organism>
<dbReference type="SUPFAM" id="SSF47090">
    <property type="entry name" value="PGBD-like"/>
    <property type="match status" value="1"/>
</dbReference>
<dbReference type="GO" id="GO:0008270">
    <property type="term" value="F:zinc ion binding"/>
    <property type="evidence" value="ECO:0007669"/>
    <property type="project" value="InterPro"/>
</dbReference>
<dbReference type="GO" id="GO:0009253">
    <property type="term" value="P:peptidoglycan catabolic process"/>
    <property type="evidence" value="ECO:0007669"/>
    <property type="project" value="InterPro"/>
</dbReference>
<dbReference type="GO" id="GO:0008745">
    <property type="term" value="F:N-acetylmuramoyl-L-alanine amidase activity"/>
    <property type="evidence" value="ECO:0007669"/>
    <property type="project" value="InterPro"/>
</dbReference>
<comment type="caution">
    <text evidence="4">The sequence shown here is derived from an EMBL/GenBank/DDBJ whole genome shotgun (WGS) entry which is preliminary data.</text>
</comment>
<accession>A0A2T4Z917</accession>
<proteinExistence type="inferred from homology"/>
<sequence length="327" mass="36770">MSICKYKDVRKSLVRDTKRGPLTRSVSRITHLVIHHSATRQGLAGSNAEAFARFHVQNNGWRNIAYAYVIEPDGTTKHCLDHNINGPHVGNHNAYSIGVCLTGDFAKEKPTKEQEKALRALVAYLRKAIPSIKYIRGHQEMAGYAWKNCPAFDYKKVLAASDPAPAPKWTQEELDRLNSAPNGARFSRTLKYIRGNQMTGNDILAVQQFLGVTPARDKNGKVYGIFGPKIEETLKKWQQKNGIKVTGEVGIVNWRRMFGEKKEVPKPTPDDSKPGPKPYIRVTVNGKQQHAFEQKDSAIKWFTDTVKAGIRWILNDKFRKPGGVIPV</sequence>
<feature type="domain" description="Peptidoglycan recognition protein family" evidence="3">
    <location>
        <begin position="1"/>
        <end position="142"/>
    </location>
</feature>
<dbReference type="InterPro" id="IPR036505">
    <property type="entry name" value="Amidase/PGRP_sf"/>
</dbReference>
<keyword evidence="5" id="KW-1185">Reference proteome</keyword>
<dbReference type="Gene3D" id="3.40.80.10">
    <property type="entry name" value="Peptidoglycan recognition protein-like"/>
    <property type="match status" value="1"/>
</dbReference>
<feature type="domain" description="N-acetylmuramoyl-L-alanine amidase" evidence="2">
    <location>
        <begin position="14"/>
        <end position="151"/>
    </location>
</feature>
<dbReference type="SMART" id="SM00701">
    <property type="entry name" value="PGRP"/>
    <property type="match status" value="1"/>
</dbReference>
<dbReference type="SUPFAM" id="SSF55846">
    <property type="entry name" value="N-acetylmuramoyl-L-alanine amidase-like"/>
    <property type="match status" value="1"/>
</dbReference>
<dbReference type="PANTHER" id="PTHR11022">
    <property type="entry name" value="PEPTIDOGLYCAN RECOGNITION PROTEIN"/>
    <property type="match status" value="1"/>
</dbReference>
<dbReference type="Pfam" id="PF01471">
    <property type="entry name" value="PG_binding_1"/>
    <property type="match status" value="1"/>
</dbReference>